<keyword evidence="4" id="KW-1185">Reference proteome</keyword>
<protein>
    <submittedName>
        <fullName evidence="3">Methyltransferase</fullName>
    </submittedName>
</protein>
<organism evidence="3 5">
    <name type="scientific">Staphylococcus caeli</name>
    <dbReference type="NCBI Taxonomy" id="2201815"/>
    <lineage>
        <taxon>Bacteria</taxon>
        <taxon>Bacillati</taxon>
        <taxon>Bacillota</taxon>
        <taxon>Bacilli</taxon>
        <taxon>Bacillales</taxon>
        <taxon>Staphylococcaceae</taxon>
        <taxon>Staphylococcus</taxon>
    </lineage>
</organism>
<dbReference type="InterPro" id="IPR029063">
    <property type="entry name" value="SAM-dependent_MTases_sf"/>
</dbReference>
<evidence type="ECO:0000313" key="2">
    <source>
        <dbReference type="EMBL" id="SCS82115.1"/>
    </source>
</evidence>
<reference evidence="2 4" key="1">
    <citation type="submission" date="2016-09" db="EMBL/GenBank/DDBJ databases">
        <authorList>
            <consortium name="Pathogen Informatics"/>
            <person name="Sun Q."/>
            <person name="Inoue M."/>
        </authorList>
    </citation>
    <scope>NUCLEOTIDE SEQUENCE [LARGE SCALE GENOMIC DNA]</scope>
    <source>
        <strain evidence="2 4">82C</strain>
    </source>
</reference>
<evidence type="ECO:0000313" key="3">
    <source>
        <dbReference type="EMBL" id="SCT00829.1"/>
    </source>
</evidence>
<dbReference type="OrthoDB" id="9791837at2"/>
<name>A0A1D4L736_9STAP</name>
<dbReference type="Gene3D" id="3.40.50.150">
    <property type="entry name" value="Vaccinia Virus protein VP39"/>
    <property type="match status" value="1"/>
</dbReference>
<dbReference type="Proteomes" id="UP000095412">
    <property type="component" value="Unassembled WGS sequence"/>
</dbReference>
<dbReference type="PANTHER" id="PTHR43861">
    <property type="entry name" value="TRANS-ACONITATE 2-METHYLTRANSFERASE-RELATED"/>
    <property type="match status" value="1"/>
</dbReference>
<dbReference type="GO" id="GO:0032259">
    <property type="term" value="P:methylation"/>
    <property type="evidence" value="ECO:0007669"/>
    <property type="project" value="UniProtKB-KW"/>
</dbReference>
<keyword evidence="3" id="KW-0489">Methyltransferase</keyword>
<dbReference type="CDD" id="cd02440">
    <property type="entry name" value="AdoMet_MTases"/>
    <property type="match status" value="1"/>
</dbReference>
<dbReference type="Proteomes" id="UP000095768">
    <property type="component" value="Unassembled WGS sequence"/>
</dbReference>
<sequence length="206" mass="23057">MNKERFESIAQKYDAPERIQLAQIIAQETNQLLEGSQYRSLLDYGGGTGLVTLNIDHHFEFVTLIDASPNMIDIFRSKVEALGKTSITPFTGDVLSDDTSLVNTTYDVIFLSLVLLHSGDYQALLKKLATHLNDGGQLILVDFDKNERINHPKVYNGFEQSDIRNVLEQSGLTNISTHTFYTGDHIFMNQRASLFIASGMKPNTKA</sequence>
<dbReference type="EMBL" id="FMPI01000006">
    <property type="protein sequence ID" value="SCS82115.1"/>
    <property type="molecule type" value="Genomic_DNA"/>
</dbReference>
<evidence type="ECO:0000313" key="5">
    <source>
        <dbReference type="Proteomes" id="UP000095768"/>
    </source>
</evidence>
<evidence type="ECO:0000313" key="4">
    <source>
        <dbReference type="Proteomes" id="UP000095412"/>
    </source>
</evidence>
<gene>
    <name evidence="3" type="primary">smtA</name>
    <name evidence="3" type="ORF">SAMEA2297795_01591</name>
    <name evidence="2" type="ORF">SAMEA2297796_01212</name>
</gene>
<dbReference type="Pfam" id="PF13489">
    <property type="entry name" value="Methyltransf_23"/>
    <property type="match status" value="1"/>
</dbReference>
<keyword evidence="1 3" id="KW-0808">Transferase</keyword>
<dbReference type="AlphaFoldDB" id="A0A1D4L736"/>
<dbReference type="EMBL" id="FMPG01000005">
    <property type="protein sequence ID" value="SCT00829.1"/>
    <property type="molecule type" value="Genomic_DNA"/>
</dbReference>
<proteinExistence type="predicted"/>
<dbReference type="PANTHER" id="PTHR43861:SF3">
    <property type="entry name" value="PUTATIVE (AFU_ORTHOLOGUE AFUA_2G14390)-RELATED"/>
    <property type="match status" value="1"/>
</dbReference>
<dbReference type="RefSeq" id="WP_069995387.1">
    <property type="nucleotide sequence ID" value="NZ_FMPG01000005.1"/>
</dbReference>
<evidence type="ECO:0000256" key="1">
    <source>
        <dbReference type="ARBA" id="ARBA00022679"/>
    </source>
</evidence>
<reference evidence="3 5" key="2">
    <citation type="submission" date="2016-09" db="EMBL/GenBank/DDBJ databases">
        <authorList>
            <consortium name="Pathogen Informatics"/>
        </authorList>
    </citation>
    <scope>NUCLEOTIDE SEQUENCE [LARGE SCALE GENOMIC DNA]</scope>
    <source>
        <strain evidence="3 5">82B</strain>
    </source>
</reference>
<accession>A0A1D4L736</accession>
<dbReference type="SUPFAM" id="SSF53335">
    <property type="entry name" value="S-adenosyl-L-methionine-dependent methyltransferases"/>
    <property type="match status" value="1"/>
</dbReference>
<dbReference type="GO" id="GO:0008168">
    <property type="term" value="F:methyltransferase activity"/>
    <property type="evidence" value="ECO:0007669"/>
    <property type="project" value="UniProtKB-KW"/>
</dbReference>